<reference evidence="12 13" key="1">
    <citation type="journal article" date="2018" name="Science">
        <title>The opium poppy genome and morphinan production.</title>
        <authorList>
            <person name="Guo L."/>
            <person name="Winzer T."/>
            <person name="Yang X."/>
            <person name="Li Y."/>
            <person name="Ning Z."/>
            <person name="He Z."/>
            <person name="Teodor R."/>
            <person name="Lu Y."/>
            <person name="Bowser T.A."/>
            <person name="Graham I.A."/>
            <person name="Ye K."/>
        </authorList>
    </citation>
    <scope>NUCLEOTIDE SEQUENCE [LARGE SCALE GENOMIC DNA]</scope>
    <source>
        <strain evidence="13">cv. HN1</strain>
        <tissue evidence="12">Leaves</tissue>
    </source>
</reference>
<evidence type="ECO:0000256" key="7">
    <source>
        <dbReference type="ARBA" id="ARBA00047928"/>
    </source>
</evidence>
<feature type="region of interest" description="Disordered" evidence="9">
    <location>
        <begin position="343"/>
        <end position="378"/>
    </location>
</feature>
<evidence type="ECO:0000256" key="9">
    <source>
        <dbReference type="SAM" id="MobiDB-lite"/>
    </source>
</evidence>
<comment type="catalytic activity">
    <reaction evidence="7">
        <text>[(1-&gt;4)-alpha-D-galacturonosyl methyl ester](n) + n H2O = [(1-&gt;4)-alpha-D-galacturonosyl](n) + n methanol + n H(+)</text>
        <dbReference type="Rhea" id="RHEA:22380"/>
        <dbReference type="Rhea" id="RHEA-COMP:14570"/>
        <dbReference type="Rhea" id="RHEA-COMP:14573"/>
        <dbReference type="ChEBI" id="CHEBI:15377"/>
        <dbReference type="ChEBI" id="CHEBI:15378"/>
        <dbReference type="ChEBI" id="CHEBI:17790"/>
        <dbReference type="ChEBI" id="CHEBI:140522"/>
        <dbReference type="ChEBI" id="CHEBI:140523"/>
        <dbReference type="EC" id="3.1.1.11"/>
    </reaction>
</comment>
<sequence length="378" mass="40815">MDYSTMRTPSASSPSSAFAASTSNNAIIILLLYFSFLVTLCSGSVLYPSDMSIAVLIKVDPSGNGDYVTIQEAINSVPSDNSEFVFISLKPGSYREKIVVPADKPFITLSGMDADTTIITWDDGGDIYQSPTFTVFASNFVGRYLTIQNTFGPSKKAVALRVSGDKAAFYGCRILSYQDSLLDAHGMHYYRDCYIEGGTDFICGNAASIFEKCHIHSLSKGTGAITAQGRALPEENTGYVFLGCSITGVGTALLGRPWGAYSRVIFALTYMPDHVILPVGWNDWGDPTKQSTVYYGQYNCYGGGANVSGRAEWSHVLSDEEAAPFLTKTMIGGRDWLRPVPTRFHKMHNSSPTTTTTTAPPPAAPPPQPTTKEPSSLA</sequence>
<dbReference type="Gramene" id="RZC44590">
    <property type="protein sequence ID" value="RZC44590"/>
    <property type="gene ID" value="C5167_037536"/>
</dbReference>
<proteinExistence type="inferred from homology"/>
<comment type="function">
    <text evidence="8">Acts in the modification of cell walls via demethylesterification of cell wall pectin.</text>
</comment>
<evidence type="ECO:0000313" key="12">
    <source>
        <dbReference type="EMBL" id="RZC44590.1"/>
    </source>
</evidence>
<keyword evidence="13" id="KW-1185">Reference proteome</keyword>
<dbReference type="AlphaFoldDB" id="A0A4Y7I9U1"/>
<dbReference type="Pfam" id="PF01095">
    <property type="entry name" value="Pectinesterase"/>
    <property type="match status" value="1"/>
</dbReference>
<dbReference type="OrthoDB" id="2019149at2759"/>
<evidence type="ECO:0000256" key="10">
    <source>
        <dbReference type="SAM" id="Phobius"/>
    </source>
</evidence>
<keyword evidence="10" id="KW-0812">Transmembrane</keyword>
<feature type="compositionally biased region" description="Pro residues" evidence="9">
    <location>
        <begin position="359"/>
        <end position="369"/>
    </location>
</feature>
<dbReference type="EMBL" id="CM010715">
    <property type="protein sequence ID" value="RZC44590.1"/>
    <property type="molecule type" value="Genomic_DNA"/>
</dbReference>
<evidence type="ECO:0000256" key="5">
    <source>
        <dbReference type="ARBA" id="ARBA00023085"/>
    </source>
</evidence>
<keyword evidence="5" id="KW-0063">Aspartyl esterase</keyword>
<accession>A0A4Y7I9U1</accession>
<evidence type="ECO:0000256" key="1">
    <source>
        <dbReference type="ARBA" id="ARBA00005184"/>
    </source>
</evidence>
<evidence type="ECO:0000256" key="8">
    <source>
        <dbReference type="ARBA" id="ARBA00057335"/>
    </source>
</evidence>
<dbReference type="InterPro" id="IPR000070">
    <property type="entry name" value="Pectinesterase_cat"/>
</dbReference>
<dbReference type="GO" id="GO:0045490">
    <property type="term" value="P:pectin catabolic process"/>
    <property type="evidence" value="ECO:0007669"/>
    <property type="project" value="UniProtKB-UniPathway"/>
</dbReference>
<dbReference type="PANTHER" id="PTHR31321">
    <property type="entry name" value="ACYL-COA THIOESTER HYDROLASE YBHC-RELATED"/>
    <property type="match status" value="1"/>
</dbReference>
<dbReference type="SUPFAM" id="SSF51126">
    <property type="entry name" value="Pectin lyase-like"/>
    <property type="match status" value="1"/>
</dbReference>
<dbReference type="Proteomes" id="UP000316621">
    <property type="component" value="Chromosome 1"/>
</dbReference>
<dbReference type="OMA" id="YTFMANI"/>
<protein>
    <recommendedName>
        <fullName evidence="3">pectinesterase</fullName>
        <ecNumber evidence="3">3.1.1.11</ecNumber>
    </recommendedName>
</protein>
<evidence type="ECO:0000256" key="6">
    <source>
        <dbReference type="ARBA" id="ARBA00023180"/>
    </source>
</evidence>
<keyword evidence="6" id="KW-0325">Glycoprotein</keyword>
<name>A0A4Y7I9U1_PAPSO</name>
<evidence type="ECO:0000313" key="13">
    <source>
        <dbReference type="Proteomes" id="UP000316621"/>
    </source>
</evidence>
<gene>
    <name evidence="12" type="ORF">C5167_037536</name>
</gene>
<keyword evidence="10" id="KW-1133">Transmembrane helix</keyword>
<evidence type="ECO:0000256" key="3">
    <source>
        <dbReference type="ARBA" id="ARBA00013229"/>
    </source>
</evidence>
<comment type="pathway">
    <text evidence="1">Glycan metabolism; pectin degradation; 2-dehydro-3-deoxy-D-gluconate from pectin: step 1/5.</text>
</comment>
<evidence type="ECO:0000256" key="4">
    <source>
        <dbReference type="ARBA" id="ARBA00022801"/>
    </source>
</evidence>
<dbReference type="PANTHER" id="PTHR31321:SF72">
    <property type="entry name" value="PECTINESTERASE 11-RELATED"/>
    <property type="match status" value="1"/>
</dbReference>
<dbReference type="UniPathway" id="UPA00545">
    <property type="reaction ID" value="UER00823"/>
</dbReference>
<dbReference type="STRING" id="3469.A0A4Y7I9U1"/>
<keyword evidence="10" id="KW-0472">Membrane</keyword>
<feature type="transmembrane region" description="Helical" evidence="10">
    <location>
        <begin position="26"/>
        <end position="47"/>
    </location>
</feature>
<evidence type="ECO:0000259" key="11">
    <source>
        <dbReference type="Pfam" id="PF01095"/>
    </source>
</evidence>
<dbReference type="GO" id="GO:0042545">
    <property type="term" value="P:cell wall modification"/>
    <property type="evidence" value="ECO:0007669"/>
    <property type="project" value="InterPro"/>
</dbReference>
<dbReference type="GO" id="GO:0030599">
    <property type="term" value="F:pectinesterase activity"/>
    <property type="evidence" value="ECO:0007669"/>
    <property type="project" value="UniProtKB-EC"/>
</dbReference>
<dbReference type="Gene3D" id="2.160.20.10">
    <property type="entry name" value="Single-stranded right-handed beta-helix, Pectin lyase-like"/>
    <property type="match status" value="1"/>
</dbReference>
<organism evidence="12 13">
    <name type="scientific">Papaver somniferum</name>
    <name type="common">Opium poppy</name>
    <dbReference type="NCBI Taxonomy" id="3469"/>
    <lineage>
        <taxon>Eukaryota</taxon>
        <taxon>Viridiplantae</taxon>
        <taxon>Streptophyta</taxon>
        <taxon>Embryophyta</taxon>
        <taxon>Tracheophyta</taxon>
        <taxon>Spermatophyta</taxon>
        <taxon>Magnoliopsida</taxon>
        <taxon>Ranunculales</taxon>
        <taxon>Papaveraceae</taxon>
        <taxon>Papaveroideae</taxon>
        <taxon>Papaver</taxon>
    </lineage>
</organism>
<evidence type="ECO:0000256" key="2">
    <source>
        <dbReference type="ARBA" id="ARBA00008891"/>
    </source>
</evidence>
<dbReference type="EC" id="3.1.1.11" evidence="3"/>
<dbReference type="InterPro" id="IPR011050">
    <property type="entry name" value="Pectin_lyase_fold/virulence"/>
</dbReference>
<keyword evidence="4" id="KW-0378">Hydrolase</keyword>
<dbReference type="FunFam" id="2.160.20.10:FF:000013">
    <property type="entry name" value="Pectinesterase"/>
    <property type="match status" value="1"/>
</dbReference>
<feature type="domain" description="Pectinesterase catalytic" evidence="11">
    <location>
        <begin position="59"/>
        <end position="333"/>
    </location>
</feature>
<dbReference type="InterPro" id="IPR012334">
    <property type="entry name" value="Pectin_lyas_fold"/>
</dbReference>
<comment type="similarity">
    <text evidence="2">Belongs to the pectinesterase family.</text>
</comment>